<dbReference type="EMBL" id="JUIV01000003">
    <property type="protein sequence ID" value="RYJ39512.1"/>
    <property type="molecule type" value="Genomic_DNA"/>
</dbReference>
<gene>
    <name evidence="2" type="ORF">NU08_1181</name>
</gene>
<evidence type="ECO:0000313" key="2">
    <source>
        <dbReference type="EMBL" id="RYJ39512.1"/>
    </source>
</evidence>
<dbReference type="Proteomes" id="UP000290433">
    <property type="component" value="Unassembled WGS sequence"/>
</dbReference>
<accession>A0A444W1C2</accession>
<organism evidence="2 3">
    <name type="scientific">Flavobacterium anhuiense</name>
    <dbReference type="NCBI Taxonomy" id="459526"/>
    <lineage>
        <taxon>Bacteria</taxon>
        <taxon>Pseudomonadati</taxon>
        <taxon>Bacteroidota</taxon>
        <taxon>Flavobacteriia</taxon>
        <taxon>Flavobacteriales</taxon>
        <taxon>Flavobacteriaceae</taxon>
        <taxon>Flavobacterium</taxon>
    </lineage>
</organism>
<reference evidence="2 3" key="1">
    <citation type="submission" date="2014-12" db="EMBL/GenBank/DDBJ databases">
        <title>Genome sequence of Flavobacterium anhuiense RCM74.</title>
        <authorList>
            <person name="Kim J.F."/>
            <person name="Song J.Y."/>
            <person name="Kwak M.-J."/>
            <person name="Lee S.-W."/>
        </authorList>
    </citation>
    <scope>NUCLEOTIDE SEQUENCE [LARGE SCALE GENOMIC DNA]</scope>
    <source>
        <strain evidence="2 3">RCM74</strain>
    </source>
</reference>
<feature type="chain" id="PRO_5019272932" description="Ig-like domain-containing protein" evidence="1">
    <location>
        <begin position="24"/>
        <end position="268"/>
    </location>
</feature>
<evidence type="ECO:0008006" key="4">
    <source>
        <dbReference type="Google" id="ProtNLM"/>
    </source>
</evidence>
<dbReference type="RefSeq" id="WP_129746247.1">
    <property type="nucleotide sequence ID" value="NZ_JUIV01000003.1"/>
</dbReference>
<dbReference type="AlphaFoldDB" id="A0A444W1C2"/>
<evidence type="ECO:0000256" key="1">
    <source>
        <dbReference type="SAM" id="SignalP"/>
    </source>
</evidence>
<dbReference type="OrthoDB" id="9980995at2"/>
<proteinExistence type="predicted"/>
<feature type="signal peptide" evidence="1">
    <location>
        <begin position="1"/>
        <end position="23"/>
    </location>
</feature>
<name>A0A444W1C2_9FLAO</name>
<protein>
    <recommendedName>
        <fullName evidence="4">Ig-like domain-containing protein</fullName>
    </recommendedName>
</protein>
<dbReference type="PROSITE" id="PS51257">
    <property type="entry name" value="PROKAR_LIPOPROTEIN"/>
    <property type="match status" value="1"/>
</dbReference>
<keyword evidence="1" id="KW-0732">Signal</keyword>
<evidence type="ECO:0000313" key="3">
    <source>
        <dbReference type="Proteomes" id="UP000290433"/>
    </source>
</evidence>
<comment type="caution">
    <text evidence="2">The sequence shown here is derived from an EMBL/GenBank/DDBJ whole genome shotgun (WGS) entry which is preliminary data.</text>
</comment>
<sequence>MKNLKIYLSITFILLITSATFLACTSDESDKQTAKTSIEESKTNSPTSKAIQTTCGIVSPTISIPETSEVFPGSQVTYTYTNTTGTPSNIQWSTNDPVNIQLLSNTGSTITVKYSNSFTGGQITAGGTGDGALFCQSIVNVVKLDCCTPVLSASYICRGSGTGSAGGSLEISIPTSNNCKITWEHITKIDLSLSDGTKFTVTNPSSLYNQSQGTLTYPYILTNNKINLPFRNQECSPDIACTATFYFNNGCPPATATVVTLGPLETSN</sequence>